<dbReference type="Gene3D" id="2.130.10.10">
    <property type="entry name" value="YVTN repeat-like/Quinoprotein amine dehydrogenase"/>
    <property type="match status" value="1"/>
</dbReference>
<dbReference type="GO" id="GO:0060271">
    <property type="term" value="P:cilium assembly"/>
    <property type="evidence" value="ECO:0007669"/>
    <property type="project" value="TreeGrafter"/>
</dbReference>
<evidence type="ECO:0000259" key="2">
    <source>
        <dbReference type="Pfam" id="PF23349"/>
    </source>
</evidence>
<sequence length="721" mass="81620">MELQLSRVDYTVVGITNNNCLKLLPSSNLKEPQKVVVADSEGILQVFSIKKDDIQLHFKTLPGASITSLQTAGITGTAHDKIFIACGNEVKGFTKKGKLFLVFDSGMTEPINSMFVLGNELFLCGKHVYSHFRDCKDLGSYLCGDTIVDVVAFYMTKTKRLTSLIACEGRMIRVLEHARVTFSMEVENSPTVLHVFEDDDSKTILFGTSDGKVGILDVENLQGFQRWLISNDKNSSAITCIDSYDMTGNGSKNLILGRQDGNIEVYYVNIYDPHDSAYLLFIESGTESITSIKCGIVGAAGYDEILAVTYSGRIFGLTTQATDVNFDGSTGSFIFTTDSSLKINKLKAEIEDLQSKLSKEREKYQTATQNNGVMELSAIPPISINSTFTLNRESATYLLTLEAPTAIDNILIHCNSRVELLDVEKNTAVVSYNDPLETKPGTLLATYRCQTNTNRIELKLQTHESEKAFLQAYVTPMLQPKCSRLLQFDIKALSLHYRIHEYEDSRPFSTLKLKGSFSLAEVHTWISQCLPEVPEKPQLSEETILYFKSSLIDTILLCTYKKGEVEFQSDNLTTLFILKEVLTKEATKKKIKIDIMMDINEDCIDHMIKLIEPKLLEHQKMLRDKELFDALNELEVTEEENIKYLSSKYRTLLGKSNEFLNPCRDNPDYLRRLWDSIINLYKHYNKMKGIQLGKYKVSEIQYCLDNYSYHDLINLFKPNQV</sequence>
<feature type="domain" description="BBS7 platform" evidence="4">
    <location>
        <begin position="496"/>
        <end position="598"/>
    </location>
</feature>
<protein>
    <recommendedName>
        <fullName evidence="8">Bardet-Biedl syndrome 7 protein homolog</fullName>
    </recommendedName>
</protein>
<proteinExistence type="predicted"/>
<dbReference type="PANTHER" id="PTHR16074:SF4">
    <property type="entry name" value="BARDET-BIEDL SYNDROME 7 PROTEIN"/>
    <property type="match status" value="1"/>
</dbReference>
<dbReference type="InterPro" id="IPR015943">
    <property type="entry name" value="WD40/YVTN_repeat-like_dom_sf"/>
</dbReference>
<name>A0A834HX88_RHYFE</name>
<feature type="coiled-coil region" evidence="1">
    <location>
        <begin position="336"/>
        <end position="370"/>
    </location>
</feature>
<dbReference type="GO" id="GO:0016020">
    <property type="term" value="C:membrane"/>
    <property type="evidence" value="ECO:0007669"/>
    <property type="project" value="TreeGrafter"/>
</dbReference>
<dbReference type="Proteomes" id="UP000625711">
    <property type="component" value="Unassembled WGS sequence"/>
</dbReference>
<dbReference type="InterPro" id="IPR056334">
    <property type="entry name" value="BBS7_GAE_dom"/>
</dbReference>
<dbReference type="InterPro" id="IPR056335">
    <property type="entry name" value="BBS7_hairpin"/>
</dbReference>
<dbReference type="InterPro" id="IPR036322">
    <property type="entry name" value="WD40_repeat_dom_sf"/>
</dbReference>
<dbReference type="Pfam" id="PF23743">
    <property type="entry name" value="Beta-prop_BBS7"/>
    <property type="match status" value="1"/>
</dbReference>
<dbReference type="GO" id="GO:0036064">
    <property type="term" value="C:ciliary basal body"/>
    <property type="evidence" value="ECO:0007669"/>
    <property type="project" value="TreeGrafter"/>
</dbReference>
<accession>A0A834HX88</accession>
<dbReference type="GO" id="GO:0008104">
    <property type="term" value="P:intracellular protein localization"/>
    <property type="evidence" value="ECO:0007669"/>
    <property type="project" value="TreeGrafter"/>
</dbReference>
<keyword evidence="7" id="KW-1185">Reference proteome</keyword>
<dbReference type="GO" id="GO:0005930">
    <property type="term" value="C:axoneme"/>
    <property type="evidence" value="ECO:0007669"/>
    <property type="project" value="TreeGrafter"/>
</dbReference>
<organism evidence="6 7">
    <name type="scientific">Rhynchophorus ferrugineus</name>
    <name type="common">Red palm weevil</name>
    <name type="synonym">Curculio ferrugineus</name>
    <dbReference type="NCBI Taxonomy" id="354439"/>
    <lineage>
        <taxon>Eukaryota</taxon>
        <taxon>Metazoa</taxon>
        <taxon>Ecdysozoa</taxon>
        <taxon>Arthropoda</taxon>
        <taxon>Hexapoda</taxon>
        <taxon>Insecta</taxon>
        <taxon>Pterygota</taxon>
        <taxon>Neoptera</taxon>
        <taxon>Endopterygota</taxon>
        <taxon>Coleoptera</taxon>
        <taxon>Polyphaga</taxon>
        <taxon>Cucujiformia</taxon>
        <taxon>Curculionidae</taxon>
        <taxon>Dryophthorinae</taxon>
        <taxon>Rhynchophorus</taxon>
    </lineage>
</organism>
<feature type="domain" description="BBS7 beta-propeller" evidence="5">
    <location>
        <begin position="21"/>
        <end position="319"/>
    </location>
</feature>
<evidence type="ECO:0000259" key="4">
    <source>
        <dbReference type="Pfam" id="PF23361"/>
    </source>
</evidence>
<dbReference type="AlphaFoldDB" id="A0A834HX88"/>
<evidence type="ECO:0000259" key="5">
    <source>
        <dbReference type="Pfam" id="PF23743"/>
    </source>
</evidence>
<dbReference type="InterPro" id="IPR056333">
    <property type="entry name" value="BBS7_pf_dom"/>
</dbReference>
<dbReference type="Pfam" id="PF23361">
    <property type="entry name" value="BBS7_pf"/>
    <property type="match status" value="1"/>
</dbReference>
<dbReference type="Pfam" id="PF23360">
    <property type="entry name" value="BBS7_GAE"/>
    <property type="match status" value="1"/>
</dbReference>
<dbReference type="GO" id="GO:0043005">
    <property type="term" value="C:neuron projection"/>
    <property type="evidence" value="ECO:0007669"/>
    <property type="project" value="TreeGrafter"/>
</dbReference>
<dbReference type="OrthoDB" id="414590at2759"/>
<dbReference type="InterPro" id="IPR056332">
    <property type="entry name" value="Beta-prop_BBS7"/>
</dbReference>
<comment type="caution">
    <text evidence="6">The sequence shown here is derived from an EMBL/GenBank/DDBJ whole genome shotgun (WGS) entry which is preliminary data.</text>
</comment>
<evidence type="ECO:0000256" key="1">
    <source>
        <dbReference type="SAM" id="Coils"/>
    </source>
</evidence>
<dbReference type="Pfam" id="PF23349">
    <property type="entry name" value="BBS7_hp"/>
    <property type="match status" value="1"/>
</dbReference>
<evidence type="ECO:0000259" key="3">
    <source>
        <dbReference type="Pfam" id="PF23360"/>
    </source>
</evidence>
<dbReference type="GO" id="GO:0034464">
    <property type="term" value="C:BBSome"/>
    <property type="evidence" value="ECO:0007669"/>
    <property type="project" value="TreeGrafter"/>
</dbReference>
<feature type="domain" description="BBS7 GAE" evidence="3">
    <location>
        <begin position="380"/>
        <end position="488"/>
    </location>
</feature>
<evidence type="ECO:0000313" key="6">
    <source>
        <dbReference type="EMBL" id="KAF7270542.1"/>
    </source>
</evidence>
<dbReference type="PANTHER" id="PTHR16074">
    <property type="entry name" value="BARDET-BIEDL SYNDROME 7 PROTEIN"/>
    <property type="match status" value="1"/>
</dbReference>
<dbReference type="EMBL" id="JAACXV010014082">
    <property type="protein sequence ID" value="KAF7270542.1"/>
    <property type="molecule type" value="Genomic_DNA"/>
</dbReference>
<dbReference type="SUPFAM" id="SSF50978">
    <property type="entry name" value="WD40 repeat-like"/>
    <property type="match status" value="1"/>
</dbReference>
<reference evidence="6" key="1">
    <citation type="submission" date="2020-08" db="EMBL/GenBank/DDBJ databases">
        <title>Genome sequencing and assembly of the red palm weevil Rhynchophorus ferrugineus.</title>
        <authorList>
            <person name="Dias G.B."/>
            <person name="Bergman C.M."/>
            <person name="Manee M."/>
        </authorList>
    </citation>
    <scope>NUCLEOTIDE SEQUENCE</scope>
    <source>
        <strain evidence="6">AA-2017</strain>
        <tissue evidence="6">Whole larva</tissue>
    </source>
</reference>
<gene>
    <name evidence="6" type="ORF">GWI33_016498</name>
</gene>
<evidence type="ECO:0000313" key="7">
    <source>
        <dbReference type="Proteomes" id="UP000625711"/>
    </source>
</evidence>
<evidence type="ECO:0008006" key="8">
    <source>
        <dbReference type="Google" id="ProtNLM"/>
    </source>
</evidence>
<feature type="domain" description="BBS7 helical hairpin" evidence="2">
    <location>
        <begin position="601"/>
        <end position="716"/>
    </location>
</feature>
<keyword evidence="1" id="KW-0175">Coiled coil</keyword>